<dbReference type="EMBL" id="JAFJYC010000001">
    <property type="protein sequence ID" value="MBT9431070.1"/>
    <property type="molecule type" value="Genomic_DNA"/>
</dbReference>
<protein>
    <submittedName>
        <fullName evidence="5">Phage tail sheath protein</fullName>
    </submittedName>
</protein>
<dbReference type="InterPro" id="IPR054564">
    <property type="entry name" value="Gp18_domIII_N"/>
</dbReference>
<dbReference type="InterPro" id="IPR020287">
    <property type="entry name" value="Tail_sheath_C"/>
</dbReference>
<evidence type="ECO:0000313" key="6">
    <source>
        <dbReference type="Proteomes" id="UP000811282"/>
    </source>
</evidence>
<dbReference type="InterPro" id="IPR052042">
    <property type="entry name" value="Tail_sheath_structural"/>
</dbReference>
<evidence type="ECO:0000259" key="3">
    <source>
        <dbReference type="Pfam" id="PF17482"/>
    </source>
</evidence>
<comment type="caution">
    <text evidence="5">The sequence shown here is derived from an EMBL/GenBank/DDBJ whole genome shotgun (WGS) entry which is preliminary data.</text>
</comment>
<evidence type="ECO:0000259" key="2">
    <source>
        <dbReference type="Pfam" id="PF04984"/>
    </source>
</evidence>
<dbReference type="Proteomes" id="UP000811282">
    <property type="component" value="Unassembled WGS sequence"/>
</dbReference>
<feature type="domain" description="Tail sheath protein C-terminal" evidence="3">
    <location>
        <begin position="275"/>
        <end position="377"/>
    </location>
</feature>
<dbReference type="Pfam" id="PF22671">
    <property type="entry name" value="Gp18_domIII_N"/>
    <property type="match status" value="1"/>
</dbReference>
<evidence type="ECO:0000256" key="1">
    <source>
        <dbReference type="ARBA" id="ARBA00008005"/>
    </source>
</evidence>
<name>A0ABS5Y959_9GAMM</name>
<feature type="domain" description="Tail sheath protein Gp18-like" evidence="4">
    <location>
        <begin position="27"/>
        <end position="87"/>
    </location>
</feature>
<dbReference type="Pfam" id="PF17482">
    <property type="entry name" value="Phage_sheath_1C"/>
    <property type="match status" value="1"/>
</dbReference>
<dbReference type="RefSeq" id="WP_215668246.1">
    <property type="nucleotide sequence ID" value="NZ_JAFJYC010000001.1"/>
</dbReference>
<feature type="domain" description="Tail sheath protein subtilisin-like" evidence="2">
    <location>
        <begin position="108"/>
        <end position="274"/>
    </location>
</feature>
<gene>
    <name evidence="5" type="ORF">JZM24_00765</name>
</gene>
<comment type="similarity">
    <text evidence="1">Belongs to the myoviridae tail sheath protein family.</text>
</comment>
<dbReference type="PANTHER" id="PTHR35861:SF1">
    <property type="entry name" value="PHAGE TAIL SHEATH PROTEIN"/>
    <property type="match status" value="1"/>
</dbReference>
<dbReference type="PANTHER" id="PTHR35861">
    <property type="match status" value="1"/>
</dbReference>
<accession>A0ABS5Y959</accession>
<dbReference type="Pfam" id="PF04984">
    <property type="entry name" value="Phage_sheath_1"/>
    <property type="match status" value="1"/>
</dbReference>
<evidence type="ECO:0000313" key="5">
    <source>
        <dbReference type="EMBL" id="MBT9431070.1"/>
    </source>
</evidence>
<dbReference type="InterPro" id="IPR035089">
    <property type="entry name" value="Phage_sheath_subtilisin"/>
</dbReference>
<sequence length="390" mass="42272">MPQDYHHGVRVQEINEGTRTITTVSTAIVGMVCTADDADAKTFPLNTPVLLTDVLDASGKAGTKGTLARALDVIADQAKPVTVVVRVPQGKTEAETTTHIIGGVTAEGKKTGIKALLAAQGQLGVKPRILGMPGHDTQAVAAELLAAAQRLRAMAYISAWGCKTLTEAIEYRKNFNQREAMLIWPDFLAWDADKNASATAWATARALGMRAKIDAQTGWHKTLSNVGVNGVTGISADVFWDLQDTATDANLLNQNAVTTLIRKDGYRFWGSRTCSDDPLFQFESATRTAQVLADTLAEAQMWAVDQPQHPSLWRDIIEGISAKFRELKSGGYLIDASVWLDASANDKDTLTAGKLTIDYDYTPVPPLENLALRQRITDRHLMNLTQGVKG</sequence>
<evidence type="ECO:0000259" key="4">
    <source>
        <dbReference type="Pfam" id="PF22671"/>
    </source>
</evidence>
<reference evidence="5 6" key="1">
    <citation type="journal article" date="2021" name="Genome Biol. Evol.">
        <title>The evolution of interdependence in a four-way mealybug symbiosis.</title>
        <authorList>
            <person name="Garber A.I."/>
            <person name="Kupper M."/>
            <person name="Laetsch D.R."/>
            <person name="Weldon S.R."/>
            <person name="Ladinsky M.S."/>
            <person name="Bjorkman P.J."/>
            <person name="McCutcheon J.P."/>
        </authorList>
    </citation>
    <scope>NUCLEOTIDE SEQUENCE [LARGE SCALE GENOMIC DNA]</scope>
    <source>
        <strain evidence="5">SOD</strain>
    </source>
</reference>
<proteinExistence type="inferred from homology"/>
<organism evidence="5 6">
    <name type="scientific">Candidatus Sodalis endolongispinus</name>
    <dbReference type="NCBI Taxonomy" id="2812662"/>
    <lineage>
        <taxon>Bacteria</taxon>
        <taxon>Pseudomonadati</taxon>
        <taxon>Pseudomonadota</taxon>
        <taxon>Gammaproteobacteria</taxon>
        <taxon>Enterobacterales</taxon>
        <taxon>Bruguierivoracaceae</taxon>
        <taxon>Sodalis</taxon>
    </lineage>
</organism>
<keyword evidence="6" id="KW-1185">Reference proteome</keyword>